<evidence type="ECO:0000256" key="6">
    <source>
        <dbReference type="ARBA" id="ARBA00022679"/>
    </source>
</evidence>
<dbReference type="SMART" id="SM00448">
    <property type="entry name" value="REC"/>
    <property type="match status" value="1"/>
</dbReference>
<sequence>MPNHNDKQRGLRSLVLKRADADFSAKQAKTVFIVFLAIVIAGALLFLNMYGRYNDRVLYEERLSQMGEVTTELFDGLDDIIDSKWHAVDTQVNYLCDESPQDVEALVSLMERQHRLANLGDEGTDIIMVDDKGRYYTQTGPKGSMQEMDHLLGNPERINYVTTTMTTNKTLMVFLERLEQPVRLSLGDGQDTKIVYAGLLCNMEELEPYFSCEAYDGANNVIVVDNDGSKLFSSNNSPIRGHNAFSVLKQMRYLHGSSFDKAAAELEANGVAYSNAVLDDEEYYYALSRMDSADWTLVFLVPARYVATNTVELVNTTVKLVMGFAFALVTACAVAIYIVLRAKQRQVLEIEHKNAEGLKRVNAELDTKNEELEFAVRDAQVARSQAEASNHAKSDFLANMSHDIRTPMNAIVGITNLIEHGTTSPEQLADYIQKIKLSSNHMLSLINDILDMSKIESDKVELQLVPVSLAEQINQVDNIIRAQALGRHHEFHIFVNDLRHEYLVADGVRLRQTILNLLSNAVKYTPDGGQVELSITELNSGDADYARLLFEVTDTGIGMDEEFLKYIFDPFSRAESSGTNKVQGTGLGMAIAKNIVELMGGSIEVESTPGKGSKFTVVLDLAIDKDASYDIGVERMLLVCGEQRLERNVSMRCEEAGIVLDVAKSVEDACAGAAAHIADVILLAGCVDDPALGASIAALREAAGEDGPLVFCIDYALRGQVTQRVVAAGADGFVSRPFFLAELEGVVRRVYGSTATPTSDTSVLNGMRFLCAEDNQLNAEILSALLEMSGASCEVCPDGAAIVERFASVKPGEFDAILMDIQMPRMNGLEATRAIRMGANPLGAVIPIIAMTANAFSEDVRSSLEAGMTAHTSKPIDISLLEKTMEKLVAPPPPPRSGGDS</sequence>
<dbReference type="Proteomes" id="UP000330807">
    <property type="component" value="Unassembled WGS sequence"/>
</dbReference>
<name>A0A5K1J1P3_9ACTN</name>
<feature type="domain" description="Histidine kinase" evidence="12">
    <location>
        <begin position="399"/>
        <end position="623"/>
    </location>
</feature>
<dbReference type="InterPro" id="IPR005467">
    <property type="entry name" value="His_kinase_dom"/>
</dbReference>
<comment type="similarity">
    <text evidence="3">In the N-terminal section; belongs to the phytochrome family.</text>
</comment>
<dbReference type="PANTHER" id="PTHR45339:SF1">
    <property type="entry name" value="HYBRID SIGNAL TRANSDUCTION HISTIDINE KINASE J"/>
    <property type="match status" value="1"/>
</dbReference>
<dbReference type="CDD" id="cd00082">
    <property type="entry name" value="HisKA"/>
    <property type="match status" value="1"/>
</dbReference>
<keyword evidence="8" id="KW-0902">Two-component regulatory system</keyword>
<comment type="subcellular location">
    <subcellularLocation>
        <location evidence="2">Cell membrane</location>
    </subcellularLocation>
</comment>
<dbReference type="InterPro" id="IPR011006">
    <property type="entry name" value="CheY-like_superfamily"/>
</dbReference>
<accession>A0A5K1J1P3</accession>
<dbReference type="InterPro" id="IPR003661">
    <property type="entry name" value="HisK_dim/P_dom"/>
</dbReference>
<feature type="domain" description="Response regulatory" evidence="13">
    <location>
        <begin position="768"/>
        <end position="889"/>
    </location>
</feature>
<dbReference type="InterPro" id="IPR003594">
    <property type="entry name" value="HATPase_dom"/>
</dbReference>
<evidence type="ECO:0000256" key="9">
    <source>
        <dbReference type="ARBA" id="ARBA00074306"/>
    </source>
</evidence>
<dbReference type="GO" id="GO:0000155">
    <property type="term" value="F:phosphorelay sensor kinase activity"/>
    <property type="evidence" value="ECO:0007669"/>
    <property type="project" value="InterPro"/>
</dbReference>
<dbReference type="EC" id="2.7.13.3" evidence="4"/>
<evidence type="ECO:0000259" key="12">
    <source>
        <dbReference type="PROSITE" id="PS50109"/>
    </source>
</evidence>
<dbReference type="PRINTS" id="PR00344">
    <property type="entry name" value="BCTRLSENSOR"/>
</dbReference>
<keyword evidence="11" id="KW-0472">Membrane</keyword>
<evidence type="ECO:0000256" key="1">
    <source>
        <dbReference type="ARBA" id="ARBA00000085"/>
    </source>
</evidence>
<dbReference type="AlphaFoldDB" id="A0A5K1J1P3"/>
<keyword evidence="11" id="KW-0812">Transmembrane</keyword>
<dbReference type="Gene3D" id="1.10.287.130">
    <property type="match status" value="1"/>
</dbReference>
<dbReference type="InterPro" id="IPR001789">
    <property type="entry name" value="Sig_transdc_resp-reg_receiver"/>
</dbReference>
<dbReference type="PANTHER" id="PTHR45339">
    <property type="entry name" value="HYBRID SIGNAL TRANSDUCTION HISTIDINE KINASE J"/>
    <property type="match status" value="1"/>
</dbReference>
<dbReference type="InterPro" id="IPR004358">
    <property type="entry name" value="Sig_transdc_His_kin-like_C"/>
</dbReference>
<evidence type="ECO:0000256" key="2">
    <source>
        <dbReference type="ARBA" id="ARBA00004236"/>
    </source>
</evidence>
<dbReference type="SUPFAM" id="SSF47384">
    <property type="entry name" value="Homodimeric domain of signal transducing histidine kinase"/>
    <property type="match status" value="1"/>
</dbReference>
<keyword evidence="6 14" id="KW-0808">Transferase</keyword>
<dbReference type="FunFam" id="1.10.287.130:FF:000001">
    <property type="entry name" value="Two-component sensor histidine kinase"/>
    <property type="match status" value="1"/>
</dbReference>
<dbReference type="PROSITE" id="PS50110">
    <property type="entry name" value="RESPONSE_REGULATORY"/>
    <property type="match status" value="1"/>
</dbReference>
<evidence type="ECO:0000256" key="11">
    <source>
        <dbReference type="SAM" id="Phobius"/>
    </source>
</evidence>
<feature type="transmembrane region" description="Helical" evidence="11">
    <location>
        <begin position="320"/>
        <end position="340"/>
    </location>
</feature>
<dbReference type="EMBL" id="CABWIH010000038">
    <property type="protein sequence ID" value="VWL96248.1"/>
    <property type="molecule type" value="Genomic_DNA"/>
</dbReference>
<dbReference type="SUPFAM" id="SSF52172">
    <property type="entry name" value="CheY-like"/>
    <property type="match status" value="2"/>
</dbReference>
<dbReference type="SMART" id="SM00388">
    <property type="entry name" value="HisKA"/>
    <property type="match status" value="1"/>
</dbReference>
<evidence type="ECO:0000256" key="5">
    <source>
        <dbReference type="ARBA" id="ARBA00022553"/>
    </source>
</evidence>
<evidence type="ECO:0000256" key="3">
    <source>
        <dbReference type="ARBA" id="ARBA00006402"/>
    </source>
</evidence>
<evidence type="ECO:0000313" key="14">
    <source>
        <dbReference type="EMBL" id="VWL96248.1"/>
    </source>
</evidence>
<evidence type="ECO:0000313" key="15">
    <source>
        <dbReference type="Proteomes" id="UP000330807"/>
    </source>
</evidence>
<dbReference type="SMART" id="SM00387">
    <property type="entry name" value="HATPase_c"/>
    <property type="match status" value="1"/>
</dbReference>
<keyword evidence="7 14" id="KW-0418">Kinase</keyword>
<dbReference type="Pfam" id="PF02518">
    <property type="entry name" value="HATPase_c"/>
    <property type="match status" value="1"/>
</dbReference>
<dbReference type="Gene3D" id="3.40.50.2300">
    <property type="match status" value="1"/>
</dbReference>
<feature type="transmembrane region" description="Helical" evidence="11">
    <location>
        <begin position="31"/>
        <end position="50"/>
    </location>
</feature>
<evidence type="ECO:0000256" key="10">
    <source>
        <dbReference type="PROSITE-ProRule" id="PRU00169"/>
    </source>
</evidence>
<dbReference type="SUPFAM" id="SSF55874">
    <property type="entry name" value="ATPase domain of HSP90 chaperone/DNA topoisomerase II/histidine kinase"/>
    <property type="match status" value="1"/>
</dbReference>
<evidence type="ECO:0000259" key="13">
    <source>
        <dbReference type="PROSITE" id="PS50110"/>
    </source>
</evidence>
<protein>
    <recommendedName>
        <fullName evidence="9">Circadian input-output histidine kinase CikA</fullName>
        <ecNumber evidence="4">2.7.13.3</ecNumber>
    </recommendedName>
</protein>
<evidence type="ECO:0000256" key="8">
    <source>
        <dbReference type="ARBA" id="ARBA00023012"/>
    </source>
</evidence>
<proteinExistence type="inferred from homology"/>
<dbReference type="CDD" id="cd17546">
    <property type="entry name" value="REC_hyHK_CKI1_RcsC-like"/>
    <property type="match status" value="1"/>
</dbReference>
<evidence type="ECO:0000256" key="4">
    <source>
        <dbReference type="ARBA" id="ARBA00012438"/>
    </source>
</evidence>
<comment type="catalytic activity">
    <reaction evidence="1">
        <text>ATP + protein L-histidine = ADP + protein N-phospho-L-histidine.</text>
        <dbReference type="EC" id="2.7.13.3"/>
    </reaction>
</comment>
<gene>
    <name evidence="14" type="primary">barA</name>
    <name evidence="14" type="ORF">LMKDKBCB_00002</name>
</gene>
<organism evidence="14 15">
    <name type="scientific">Collinsella aerofaciens</name>
    <dbReference type="NCBI Taxonomy" id="74426"/>
    <lineage>
        <taxon>Bacteria</taxon>
        <taxon>Bacillati</taxon>
        <taxon>Actinomycetota</taxon>
        <taxon>Coriobacteriia</taxon>
        <taxon>Coriobacteriales</taxon>
        <taxon>Coriobacteriaceae</taxon>
        <taxon>Collinsella</taxon>
    </lineage>
</organism>
<keyword evidence="11" id="KW-1133">Transmembrane helix</keyword>
<dbReference type="Pfam" id="PF00072">
    <property type="entry name" value="Response_reg"/>
    <property type="match status" value="1"/>
</dbReference>
<dbReference type="CDD" id="cd16922">
    <property type="entry name" value="HATPase_EvgS-ArcB-TorS-like"/>
    <property type="match status" value="1"/>
</dbReference>
<dbReference type="PROSITE" id="PS50109">
    <property type="entry name" value="HIS_KIN"/>
    <property type="match status" value="1"/>
</dbReference>
<dbReference type="FunFam" id="3.30.565.10:FF:000010">
    <property type="entry name" value="Sensor histidine kinase RcsC"/>
    <property type="match status" value="1"/>
</dbReference>
<dbReference type="Pfam" id="PF00512">
    <property type="entry name" value="HisKA"/>
    <property type="match status" value="1"/>
</dbReference>
<dbReference type="GO" id="GO:0005886">
    <property type="term" value="C:plasma membrane"/>
    <property type="evidence" value="ECO:0007669"/>
    <property type="project" value="UniProtKB-SubCell"/>
</dbReference>
<dbReference type="InterPro" id="IPR036890">
    <property type="entry name" value="HATPase_C_sf"/>
</dbReference>
<feature type="modified residue" description="4-aspartylphosphate" evidence="10">
    <location>
        <position position="820"/>
    </location>
</feature>
<dbReference type="InterPro" id="IPR036097">
    <property type="entry name" value="HisK_dim/P_sf"/>
</dbReference>
<dbReference type="Gene3D" id="3.30.565.10">
    <property type="entry name" value="Histidine kinase-like ATPase, C-terminal domain"/>
    <property type="match status" value="1"/>
</dbReference>
<evidence type="ECO:0000256" key="7">
    <source>
        <dbReference type="ARBA" id="ARBA00022777"/>
    </source>
</evidence>
<reference evidence="14 15" key="1">
    <citation type="submission" date="2019-10" db="EMBL/GenBank/DDBJ databases">
        <authorList>
            <person name="Wolf R A."/>
        </authorList>
    </citation>
    <scope>NUCLEOTIDE SEQUENCE [LARGE SCALE GENOMIC DNA]</scope>
    <source>
        <strain evidence="14">Collinsella_aerofaciens_AK_138A</strain>
    </source>
</reference>
<keyword evidence="5 10" id="KW-0597">Phosphoprotein</keyword>